<accession>A0A090JVP9</accession>
<keyword evidence="1" id="KW-0812">Transmembrane</keyword>
<dbReference type="AlphaFoldDB" id="A0A090JVP9"/>
<evidence type="ECO:0000313" key="2">
    <source>
        <dbReference type="EMBL" id="CEA13551.1"/>
    </source>
</evidence>
<feature type="transmembrane region" description="Helical" evidence="1">
    <location>
        <begin position="43"/>
        <end position="64"/>
    </location>
</feature>
<dbReference type="EMBL" id="LN515531">
    <property type="protein sequence ID" value="CEA13551.1"/>
    <property type="molecule type" value="Genomic_DNA"/>
</dbReference>
<keyword evidence="1" id="KW-1133">Transmembrane helix</keyword>
<evidence type="ECO:0000256" key="1">
    <source>
        <dbReference type="SAM" id="Phobius"/>
    </source>
</evidence>
<organism evidence="2">
    <name type="scientific">Methanobacterium formicicum</name>
    <dbReference type="NCBI Taxonomy" id="2162"/>
    <lineage>
        <taxon>Archaea</taxon>
        <taxon>Methanobacteriati</taxon>
        <taxon>Methanobacteriota</taxon>
        <taxon>Methanomada group</taxon>
        <taxon>Methanobacteria</taxon>
        <taxon>Methanobacteriales</taxon>
        <taxon>Methanobacteriaceae</taxon>
        <taxon>Methanobacterium</taxon>
    </lineage>
</organism>
<gene>
    <name evidence="2" type="ORF">DSM1535_1214</name>
</gene>
<reference evidence="2" key="1">
    <citation type="submission" date="2014-08" db="EMBL/GenBank/DDBJ databases">
        <authorList>
            <person name="Wibberg D."/>
        </authorList>
    </citation>
    <scope>NUCLEOTIDE SEQUENCE</scope>
</reference>
<dbReference type="KEGG" id="mfi:DSM1535_1214"/>
<name>A0A090JVP9_METFO</name>
<dbReference type="PATRIC" id="fig|2162.9.peg.1240"/>
<sequence>MVRFLKKSISKEYYQNYKDPSGGDYLMGINLIWGKWLVDRGGMVFSVDLMLALIIITVVLGVSADAMDMIGSKMDDSSHEASLERIARASADMLTKTPGSPEDWDGAGDLSGVTPGLLDTDSPLKSKSNILSMSKINCLKENYDELMVDRVIPRYCKSTMVIYPEDSSLEPITVKDIPENYNSSGIIVENRTVLCNYHNTSILVFINARDSLWEQKQLGEKCPHSGVEEDKEHSGVDYKNQRSGWACYTFKVTPVLLNSTDLYIMTDPVCVGDSTAFWIIDRPENMTEEHHTFQNKPILVNNLVEEIAANETIAILWFHVHSSGNQNKSFNTYLAGFPKGTDPENIKFQYLNPQPCYFILKIWT</sequence>
<keyword evidence="1" id="KW-0472">Membrane</keyword>
<protein>
    <submittedName>
        <fullName evidence="2">Putative membrane protein</fullName>
    </submittedName>
</protein>
<proteinExistence type="predicted"/>